<protein>
    <recommendedName>
        <fullName evidence="12">DUF4005 domain-containing protein</fullName>
    </recommendedName>
</protein>
<comment type="subcellular location">
    <subcellularLocation>
        <location evidence="1">Mitochondrion outer membrane</location>
    </subcellularLocation>
</comment>
<evidence type="ECO:0000256" key="2">
    <source>
        <dbReference type="ARBA" id="ARBA00009624"/>
    </source>
</evidence>
<dbReference type="Pfam" id="PF01459">
    <property type="entry name" value="Porin_3"/>
    <property type="match status" value="1"/>
</dbReference>
<evidence type="ECO:0000256" key="11">
    <source>
        <dbReference type="SAM" id="MobiDB-lite"/>
    </source>
</evidence>
<dbReference type="InterPro" id="IPR001925">
    <property type="entry name" value="Porin_Euk"/>
</dbReference>
<dbReference type="SMART" id="SM00015">
    <property type="entry name" value="IQ"/>
    <property type="match status" value="2"/>
</dbReference>
<evidence type="ECO:0000256" key="4">
    <source>
        <dbReference type="ARBA" id="ARBA00022452"/>
    </source>
</evidence>
<feature type="compositionally biased region" description="Polar residues" evidence="11">
    <location>
        <begin position="534"/>
        <end position="544"/>
    </location>
</feature>
<keyword evidence="14" id="KW-1185">Reference proteome</keyword>
<keyword evidence="5" id="KW-0812">Transmembrane</keyword>
<evidence type="ECO:0000256" key="9">
    <source>
        <dbReference type="ARBA" id="ARBA00023128"/>
    </source>
</evidence>
<dbReference type="PANTHER" id="PTHR11743">
    <property type="entry name" value="VOLTAGE-DEPENDENT ANION-SELECTIVE CHANNEL"/>
    <property type="match status" value="1"/>
</dbReference>
<feature type="compositionally biased region" description="Polar residues" evidence="11">
    <location>
        <begin position="316"/>
        <end position="331"/>
    </location>
</feature>
<evidence type="ECO:0000256" key="6">
    <source>
        <dbReference type="ARBA" id="ARBA00022787"/>
    </source>
</evidence>
<evidence type="ECO:0000313" key="14">
    <source>
        <dbReference type="Proteomes" id="UP000324705"/>
    </source>
</evidence>
<keyword evidence="4" id="KW-1134">Transmembrane beta strand</keyword>
<keyword evidence="9" id="KW-0496">Mitochondrion</keyword>
<reference evidence="13 14" key="1">
    <citation type="submission" date="2017-09" db="EMBL/GenBank/DDBJ databases">
        <authorList>
            <consortium name="International Durum Wheat Genome Sequencing Consortium (IDWGSC)"/>
            <person name="Milanesi L."/>
        </authorList>
    </citation>
    <scope>NUCLEOTIDE SEQUENCE [LARGE SCALE GENOMIC DNA]</scope>
    <source>
        <strain evidence="14">cv. Svevo</strain>
    </source>
</reference>
<dbReference type="InterPro" id="IPR027246">
    <property type="entry name" value="Porin_Euk/Tom40"/>
</dbReference>
<sequence length="981" mass="107302">MGKSPAKWLKSVLFGKKTSRSGSAKAKDLSKTGSNRGYVAAGKEPGFSESSPVISEPVLVTPRNNDAVPEAGKGENSSSQGEAVVQHEVNHDLDKQSTVGSDVLSNDPERLKEEQAAVKAQAAFRGYLARRAFRALKGIIRLQALIRGHLVRRQAASTLRATWLIVKFQAIVRGRNVRLSSDAIQFSWKLAEQKSVGTKPDAWREKLASNAFARKLLASPILVEALHFQYDERDPNSAFNWLERWTISRVWKPVYQTKRNAIADAKPQTKRASYAMETESGKLKRNARKSSAMSVEPTPPTNMPLETEKTRRNPRKFTSTPADSVPDSQLTELEKVKRSLRKVTNSMAEASKVSSPATETPDHPEIQFEKPQRTAQEVPVYPEIQEPHHDDLLENAKVDIFVPDLKPEVEVTPYAVTTEEKLNEPTVVATTAEVMPLQDIDNEENALVNDAEQRSREEPLSAESLKGGNRRSSFSTKPEYPENGSKNSPAVPSYMSATKSAKAKLRGQISPRLSADSAEKTVHTRRHSLPSPANGKQNSHSPRTQRPIHPGTKEGAKVDKSMLSSRDAADFLIFSTHSILVPTSNSTINNQIDELSCSLRSMNKHTCPWRGEGKITAVKCPSLARATPTLRPVRAVKKCCSKHRPILIFVHFVRSDSFLTQMWVGGGHKADVFCVLFVPAGARRAQAPILAGASFRRCSYPHAALDPADLLNRDYTTGQKFTFTTTAANGAVKMVCVNGSTALTITSSSTKKNEAILADLQTQVKIKNFTVDVKATSDSSVVTTITVPELYTPGLKGVLSLPFPYQKSTPGKAELQYLHPHLGINGSVGLNSNPLVNFSGVIGTKAFAFGVDVAFDTASGDFTKYNAGLSHTNQDLTASLNLNNKVNTLAASYYHQVQRTTAVGAEIAHSFSSNENTITIGTQHELDPLTTVKGRYNNFGVASALIQHAWRPKSLITFSTEVDTKAIEKSPKFGLALSLKP</sequence>
<feature type="compositionally biased region" description="Polar residues" evidence="11">
    <location>
        <begin position="484"/>
        <end position="499"/>
    </location>
</feature>
<evidence type="ECO:0000256" key="5">
    <source>
        <dbReference type="ARBA" id="ARBA00022692"/>
    </source>
</evidence>
<dbReference type="Pfam" id="PF13178">
    <property type="entry name" value="DUF4005"/>
    <property type="match status" value="1"/>
</dbReference>
<dbReference type="CDD" id="cd23767">
    <property type="entry name" value="IQCD"/>
    <property type="match status" value="1"/>
</dbReference>
<evidence type="ECO:0000256" key="1">
    <source>
        <dbReference type="ARBA" id="ARBA00004294"/>
    </source>
</evidence>
<dbReference type="InterPro" id="IPR025064">
    <property type="entry name" value="DUF4005"/>
</dbReference>
<dbReference type="Gene3D" id="2.40.160.10">
    <property type="entry name" value="Porin"/>
    <property type="match status" value="1"/>
</dbReference>
<dbReference type="CDD" id="cd07306">
    <property type="entry name" value="Porin3_VDAC"/>
    <property type="match status" value="1"/>
</dbReference>
<proteinExistence type="inferred from homology"/>
<feature type="region of interest" description="Disordered" evidence="11">
    <location>
        <begin position="17"/>
        <end position="84"/>
    </location>
</feature>
<keyword evidence="8" id="KW-0626">Porin</keyword>
<dbReference type="EMBL" id="LT934111">
    <property type="protein sequence ID" value="VAH09832.1"/>
    <property type="molecule type" value="Genomic_DNA"/>
</dbReference>
<name>A0A9R0V074_TRITD</name>
<gene>
    <name evidence="13" type="ORF">TRITD_1Av1G203950</name>
</gene>
<dbReference type="GO" id="GO:0005741">
    <property type="term" value="C:mitochondrial outer membrane"/>
    <property type="evidence" value="ECO:0007669"/>
    <property type="project" value="UniProtKB-SubCell"/>
</dbReference>
<dbReference type="Pfam" id="PF00612">
    <property type="entry name" value="IQ"/>
    <property type="match status" value="2"/>
</dbReference>
<evidence type="ECO:0000259" key="12">
    <source>
        <dbReference type="Pfam" id="PF13178"/>
    </source>
</evidence>
<dbReference type="GO" id="GO:0015288">
    <property type="term" value="F:porin activity"/>
    <property type="evidence" value="ECO:0007669"/>
    <property type="project" value="UniProtKB-KW"/>
</dbReference>
<evidence type="ECO:0000256" key="8">
    <source>
        <dbReference type="ARBA" id="ARBA00023114"/>
    </source>
</evidence>
<evidence type="ECO:0000256" key="7">
    <source>
        <dbReference type="ARBA" id="ARBA00023065"/>
    </source>
</evidence>
<dbReference type="AlphaFoldDB" id="A0A9R0V074"/>
<dbReference type="GO" id="GO:0008308">
    <property type="term" value="F:voltage-gated monoatomic anion channel activity"/>
    <property type="evidence" value="ECO:0007669"/>
    <property type="project" value="InterPro"/>
</dbReference>
<dbReference type="PROSITE" id="PS50096">
    <property type="entry name" value="IQ"/>
    <property type="match status" value="2"/>
</dbReference>
<keyword evidence="10" id="KW-0472">Membrane</keyword>
<keyword evidence="3" id="KW-0813">Transport</keyword>
<evidence type="ECO:0000256" key="10">
    <source>
        <dbReference type="ARBA" id="ARBA00023136"/>
    </source>
</evidence>
<dbReference type="FunFam" id="2.40.160.10:FF:000003">
    <property type="entry name" value="Outer mitochondrial membrane protein porin"/>
    <property type="match status" value="1"/>
</dbReference>
<dbReference type="PANTHER" id="PTHR11743:SF34">
    <property type="entry name" value="MITOCHONDRIAL OUTER MEMBRANE PROTEIN PORIN 2"/>
    <property type="match status" value="1"/>
</dbReference>
<feature type="domain" description="DUF4005" evidence="12">
    <location>
        <begin position="482"/>
        <end position="542"/>
    </location>
</feature>
<dbReference type="GO" id="GO:0046930">
    <property type="term" value="C:pore complex"/>
    <property type="evidence" value="ECO:0007669"/>
    <property type="project" value="UniProtKB-KW"/>
</dbReference>
<dbReference type="Gramene" id="TRITD1Av1G203950.7">
    <property type="protein sequence ID" value="TRITD1Av1G203950.7"/>
    <property type="gene ID" value="TRITD1Av1G203950"/>
</dbReference>
<accession>A0A9R0V074</accession>
<evidence type="ECO:0000256" key="3">
    <source>
        <dbReference type="ARBA" id="ARBA00022448"/>
    </source>
</evidence>
<evidence type="ECO:0000313" key="13">
    <source>
        <dbReference type="EMBL" id="VAH09832.1"/>
    </source>
</evidence>
<feature type="region of interest" description="Disordered" evidence="11">
    <location>
        <begin position="266"/>
        <end position="331"/>
    </location>
</feature>
<feature type="compositionally biased region" description="Basic and acidic residues" evidence="11">
    <location>
        <begin position="551"/>
        <end position="560"/>
    </location>
</feature>
<keyword evidence="7" id="KW-0406">Ion transport</keyword>
<dbReference type="InterPro" id="IPR023614">
    <property type="entry name" value="Porin_dom_sf"/>
</dbReference>
<keyword evidence="6" id="KW-1000">Mitochondrion outer membrane</keyword>
<feature type="region of interest" description="Disordered" evidence="11">
    <location>
        <begin position="449"/>
        <end position="560"/>
    </location>
</feature>
<dbReference type="Proteomes" id="UP000324705">
    <property type="component" value="Chromosome 1A"/>
</dbReference>
<comment type="similarity">
    <text evidence="2">Belongs to the eukaryotic mitochondrial porin (TC 1.B.8.1) family.</text>
</comment>
<feature type="region of interest" description="Disordered" evidence="11">
    <location>
        <begin position="91"/>
        <end position="110"/>
    </location>
</feature>
<organism evidence="13 14">
    <name type="scientific">Triticum turgidum subsp. durum</name>
    <name type="common">Durum wheat</name>
    <name type="synonym">Triticum durum</name>
    <dbReference type="NCBI Taxonomy" id="4567"/>
    <lineage>
        <taxon>Eukaryota</taxon>
        <taxon>Viridiplantae</taxon>
        <taxon>Streptophyta</taxon>
        <taxon>Embryophyta</taxon>
        <taxon>Tracheophyta</taxon>
        <taxon>Spermatophyta</taxon>
        <taxon>Magnoliopsida</taxon>
        <taxon>Liliopsida</taxon>
        <taxon>Poales</taxon>
        <taxon>Poaceae</taxon>
        <taxon>BOP clade</taxon>
        <taxon>Pooideae</taxon>
        <taxon>Triticodae</taxon>
        <taxon>Triticeae</taxon>
        <taxon>Triticinae</taxon>
        <taxon>Triticum</taxon>
    </lineage>
</organism>
<dbReference type="InterPro" id="IPR000048">
    <property type="entry name" value="IQ_motif_EF-hand-BS"/>
</dbReference>